<reference evidence="4 5" key="1">
    <citation type="submission" date="2023-02" db="EMBL/GenBank/DDBJ databases">
        <authorList>
            <person name="Mo P."/>
        </authorList>
    </citation>
    <scope>NUCLEOTIDE SEQUENCE [LARGE SCALE GENOMIC DNA]</scope>
    <source>
        <strain evidence="4 5">HUAS 3</strain>
    </source>
</reference>
<dbReference type="PANTHER" id="PTHR24320:SF148">
    <property type="entry name" value="NAD(P)-BINDING ROSSMANN-FOLD SUPERFAMILY PROTEIN"/>
    <property type="match status" value="1"/>
</dbReference>
<dbReference type="InterPro" id="IPR002347">
    <property type="entry name" value="SDR_fam"/>
</dbReference>
<gene>
    <name evidence="4" type="ORF">PVK37_24495</name>
</gene>
<proteinExistence type="inferred from homology"/>
<accession>A0ABY7ZLF6</accession>
<keyword evidence="2" id="KW-0560">Oxidoreductase</keyword>
<dbReference type="PRINTS" id="PR00081">
    <property type="entry name" value="GDHRDH"/>
</dbReference>
<evidence type="ECO:0000256" key="3">
    <source>
        <dbReference type="RuleBase" id="RU000363"/>
    </source>
</evidence>
<dbReference type="Proteomes" id="UP001219605">
    <property type="component" value="Chromosome"/>
</dbReference>
<dbReference type="InterPro" id="IPR036291">
    <property type="entry name" value="NAD(P)-bd_dom_sf"/>
</dbReference>
<dbReference type="PRINTS" id="PR00080">
    <property type="entry name" value="SDRFAMILY"/>
</dbReference>
<keyword evidence="5" id="KW-1185">Reference proteome</keyword>
<comment type="similarity">
    <text evidence="1 3">Belongs to the short-chain dehydrogenases/reductases (SDR) family.</text>
</comment>
<dbReference type="Gene3D" id="3.40.50.720">
    <property type="entry name" value="NAD(P)-binding Rossmann-like Domain"/>
    <property type="match status" value="1"/>
</dbReference>
<evidence type="ECO:0000313" key="4">
    <source>
        <dbReference type="EMBL" id="WDZ83596.1"/>
    </source>
</evidence>
<evidence type="ECO:0000256" key="2">
    <source>
        <dbReference type="ARBA" id="ARBA00023002"/>
    </source>
</evidence>
<evidence type="ECO:0000256" key="1">
    <source>
        <dbReference type="ARBA" id="ARBA00006484"/>
    </source>
</evidence>
<evidence type="ECO:0000313" key="5">
    <source>
        <dbReference type="Proteomes" id="UP001219605"/>
    </source>
</evidence>
<dbReference type="EMBL" id="CP118615">
    <property type="protein sequence ID" value="WDZ83596.1"/>
    <property type="molecule type" value="Genomic_DNA"/>
</dbReference>
<protein>
    <submittedName>
        <fullName evidence="4">SDR family NAD(P)-dependent oxidoreductase</fullName>
    </submittedName>
</protein>
<dbReference type="SUPFAM" id="SSF51735">
    <property type="entry name" value="NAD(P)-binding Rossmann-fold domains"/>
    <property type="match status" value="1"/>
</dbReference>
<name>A0ABY7ZLF6_9ACTN</name>
<dbReference type="Pfam" id="PF00106">
    <property type="entry name" value="adh_short"/>
    <property type="match status" value="1"/>
</dbReference>
<organism evidence="4 5">
    <name type="scientific">Micromonospora cathayae</name>
    <dbReference type="NCBI Taxonomy" id="3028804"/>
    <lineage>
        <taxon>Bacteria</taxon>
        <taxon>Bacillati</taxon>
        <taxon>Actinomycetota</taxon>
        <taxon>Actinomycetes</taxon>
        <taxon>Micromonosporales</taxon>
        <taxon>Micromonosporaceae</taxon>
        <taxon>Micromonospora</taxon>
    </lineage>
</organism>
<sequence length="295" mass="30393">MKNVAGTAVVTGGTGGIGLATARGLAGQGYAVTIVGRDPGRGATARAELAAAGPAPARFVRADLSSLTGVSDLAATLRASGPVDVLVNNVGGSYRRHGLTTDGIEAAFALSHLSGYLLTELLVGDMVDRGRGRIVNLSSGAVRVADRTPLDRVEVSGRYFGFTAYGRAKLANLAYTTGLARRLRGTGVTALSADPGGTATDMGRSMRPDSFPWPMKLAFPLIYVNLYRTSVTTAASSSIIAATSDQVEPGSIVGVRGRRRAVDPRATDPATIAAVTALSRELCARHLPQETVGTP</sequence>
<dbReference type="RefSeq" id="WP_275030154.1">
    <property type="nucleotide sequence ID" value="NZ_CP118615.1"/>
</dbReference>
<dbReference type="PANTHER" id="PTHR24320">
    <property type="entry name" value="RETINOL DEHYDROGENASE"/>
    <property type="match status" value="1"/>
</dbReference>